<dbReference type="RefSeq" id="WP_124539294.1">
    <property type="nucleotide sequence ID" value="NZ_QUSW01000001.1"/>
</dbReference>
<reference evidence="6 7" key="1">
    <citation type="submission" date="2018-08" db="EMBL/GenBank/DDBJ databases">
        <authorList>
            <person name="Khan S.A."/>
            <person name="Jeon C.O."/>
            <person name="Chun B.H."/>
            <person name="Jeong S.E."/>
        </authorList>
    </citation>
    <scope>NUCLEOTIDE SEQUENCE [LARGE SCALE GENOMIC DNA]</scope>
    <source>
        <strain evidence="6 7">S-16</strain>
    </source>
</reference>
<keyword evidence="3 4" id="KW-0067">ATP-binding</keyword>
<keyword evidence="5" id="KW-0460">Magnesium</keyword>
<dbReference type="GO" id="GO:0046872">
    <property type="term" value="F:metal ion binding"/>
    <property type="evidence" value="ECO:0007669"/>
    <property type="project" value="UniProtKB-KW"/>
</dbReference>
<evidence type="ECO:0000256" key="2">
    <source>
        <dbReference type="ARBA" id="ARBA00022741"/>
    </source>
</evidence>
<keyword evidence="2 4" id="KW-0547">Nucleotide-binding</keyword>
<reference evidence="6 7" key="2">
    <citation type="submission" date="2018-12" db="EMBL/GenBank/DDBJ databases">
        <title>Rhizobacter gummiphilus sp. nov., a rubber-degrading bacterium isolated from the soil of a botanical garden in Japan.</title>
        <authorList>
            <person name="Shunsuke S.S."/>
        </authorList>
    </citation>
    <scope>NUCLEOTIDE SEQUENCE [LARGE SCALE GENOMIC DNA]</scope>
    <source>
        <strain evidence="6 7">S-16</strain>
    </source>
</reference>
<evidence type="ECO:0000256" key="3">
    <source>
        <dbReference type="ARBA" id="ARBA00022840"/>
    </source>
</evidence>
<dbReference type="GO" id="GO:0035999">
    <property type="term" value="P:tetrahydrofolate interconversion"/>
    <property type="evidence" value="ECO:0007669"/>
    <property type="project" value="TreeGrafter"/>
</dbReference>
<dbReference type="InterPro" id="IPR024185">
    <property type="entry name" value="FTHF_cligase-like_sf"/>
</dbReference>
<comment type="cofactor">
    <cofactor evidence="5">
        <name>Mg(2+)</name>
        <dbReference type="ChEBI" id="CHEBI:18420"/>
    </cofactor>
</comment>
<dbReference type="PANTHER" id="PTHR23407">
    <property type="entry name" value="ATPASE INHIBITOR/5-FORMYLTETRAHYDROFOLATE CYCLO-LIGASE"/>
    <property type="match status" value="1"/>
</dbReference>
<feature type="binding site" evidence="4">
    <location>
        <position position="60"/>
    </location>
    <ligand>
        <name>substrate</name>
    </ligand>
</feature>
<dbReference type="SUPFAM" id="SSF100950">
    <property type="entry name" value="NagB/RpiA/CoA transferase-like"/>
    <property type="match status" value="1"/>
</dbReference>
<dbReference type="AlphaFoldDB" id="A0A3N7HXG6"/>
<keyword evidence="6" id="KW-0436">Ligase</keyword>
<evidence type="ECO:0000256" key="1">
    <source>
        <dbReference type="ARBA" id="ARBA00010638"/>
    </source>
</evidence>
<evidence type="ECO:0000313" key="6">
    <source>
        <dbReference type="EMBL" id="RQP26603.1"/>
    </source>
</evidence>
<dbReference type="PANTHER" id="PTHR23407:SF1">
    <property type="entry name" value="5-FORMYLTETRAHYDROFOLATE CYCLO-LIGASE"/>
    <property type="match status" value="1"/>
</dbReference>
<organism evidence="6 7">
    <name type="scientific">Piscinibacter terrae</name>
    <dbReference type="NCBI Taxonomy" id="2496871"/>
    <lineage>
        <taxon>Bacteria</taxon>
        <taxon>Pseudomonadati</taxon>
        <taxon>Pseudomonadota</taxon>
        <taxon>Betaproteobacteria</taxon>
        <taxon>Burkholderiales</taxon>
        <taxon>Sphaerotilaceae</taxon>
        <taxon>Piscinibacter</taxon>
    </lineage>
</organism>
<accession>A0A3N7HXG6</accession>
<name>A0A3N7HXG6_9BURK</name>
<dbReference type="EMBL" id="QUSW01000001">
    <property type="protein sequence ID" value="RQP26603.1"/>
    <property type="molecule type" value="Genomic_DNA"/>
</dbReference>
<comment type="catalytic activity">
    <reaction evidence="5">
        <text>(6S)-5-formyl-5,6,7,8-tetrahydrofolate + ATP = (6R)-5,10-methenyltetrahydrofolate + ADP + phosphate</text>
        <dbReference type="Rhea" id="RHEA:10488"/>
        <dbReference type="ChEBI" id="CHEBI:30616"/>
        <dbReference type="ChEBI" id="CHEBI:43474"/>
        <dbReference type="ChEBI" id="CHEBI:57455"/>
        <dbReference type="ChEBI" id="CHEBI:57457"/>
        <dbReference type="ChEBI" id="CHEBI:456216"/>
        <dbReference type="EC" id="6.3.3.2"/>
    </reaction>
</comment>
<dbReference type="GO" id="GO:0030272">
    <property type="term" value="F:5-formyltetrahydrofolate cyclo-ligase activity"/>
    <property type="evidence" value="ECO:0007669"/>
    <property type="project" value="UniProtKB-EC"/>
</dbReference>
<dbReference type="GO" id="GO:0009396">
    <property type="term" value="P:folic acid-containing compound biosynthetic process"/>
    <property type="evidence" value="ECO:0007669"/>
    <property type="project" value="TreeGrafter"/>
</dbReference>
<dbReference type="InterPro" id="IPR037171">
    <property type="entry name" value="NagB/RpiA_transferase-like"/>
</dbReference>
<dbReference type="GO" id="GO:0005524">
    <property type="term" value="F:ATP binding"/>
    <property type="evidence" value="ECO:0007669"/>
    <property type="project" value="UniProtKB-KW"/>
</dbReference>
<sequence length="194" mass="21534">MESDKSDDEQAAALRKKLIAARQALPDRLERAVALQSVLRVWLVGRKEMTIGAYWPIKGEFDPLPALYRWSETDDKRRIGLPVVDREAGSLKFHVWYPGCPTELDAYDIPKPKGTEVFEPQLLLVPCVGYGPAGVRLGYGGGFYDRTMATITPRPKMVGLCYSNGFLPLLRSKPGDLPLDALITDDGVVWEAEG</sequence>
<dbReference type="OrthoDB" id="9801938at2"/>
<keyword evidence="5" id="KW-0479">Metal-binding</keyword>
<comment type="caution">
    <text evidence="6">The sequence shown here is derived from an EMBL/GenBank/DDBJ whole genome shotgun (WGS) entry which is preliminary data.</text>
</comment>
<dbReference type="InterPro" id="IPR002698">
    <property type="entry name" value="FTHF_cligase"/>
</dbReference>
<dbReference type="Pfam" id="PF01812">
    <property type="entry name" value="5-FTHF_cyc-lig"/>
    <property type="match status" value="1"/>
</dbReference>
<comment type="similarity">
    <text evidence="1 5">Belongs to the 5-formyltetrahydrofolate cyclo-ligase family.</text>
</comment>
<keyword evidence="7" id="KW-1185">Reference proteome</keyword>
<dbReference type="NCBIfam" id="TIGR02727">
    <property type="entry name" value="MTHFS_bact"/>
    <property type="match status" value="1"/>
</dbReference>
<dbReference type="Gene3D" id="3.40.50.10420">
    <property type="entry name" value="NagB/RpiA/CoA transferase-like"/>
    <property type="match status" value="1"/>
</dbReference>
<proteinExistence type="inferred from homology"/>
<dbReference type="EC" id="6.3.3.2" evidence="5"/>
<evidence type="ECO:0000256" key="5">
    <source>
        <dbReference type="RuleBase" id="RU361279"/>
    </source>
</evidence>
<protein>
    <recommendedName>
        <fullName evidence="5">5-formyltetrahydrofolate cyclo-ligase</fullName>
        <ecNumber evidence="5">6.3.3.2</ecNumber>
    </recommendedName>
</protein>
<feature type="binding site" evidence="4">
    <location>
        <begin position="136"/>
        <end position="144"/>
    </location>
    <ligand>
        <name>ATP</name>
        <dbReference type="ChEBI" id="CHEBI:30616"/>
    </ligand>
</feature>
<dbReference type="PIRSF" id="PIRSF006806">
    <property type="entry name" value="FTHF_cligase"/>
    <property type="match status" value="1"/>
</dbReference>
<evidence type="ECO:0000313" key="7">
    <source>
        <dbReference type="Proteomes" id="UP000267464"/>
    </source>
</evidence>
<dbReference type="Proteomes" id="UP000267464">
    <property type="component" value="Unassembled WGS sequence"/>
</dbReference>
<gene>
    <name evidence="6" type="ORF">DZC73_06285</name>
</gene>
<evidence type="ECO:0000256" key="4">
    <source>
        <dbReference type="PIRSR" id="PIRSR006806-1"/>
    </source>
</evidence>